<accession>A0ACC6M9B8</accession>
<keyword evidence="2" id="KW-1185">Reference proteome</keyword>
<proteinExistence type="predicted"/>
<dbReference type="EMBL" id="JAWZSR010000012">
    <property type="protein sequence ID" value="MDX8047426.1"/>
    <property type="molecule type" value="Genomic_DNA"/>
</dbReference>
<comment type="caution">
    <text evidence="1">The sequence shown here is derived from an EMBL/GenBank/DDBJ whole genome shotgun (WGS) entry which is preliminary data.</text>
</comment>
<evidence type="ECO:0000313" key="2">
    <source>
        <dbReference type="Proteomes" id="UP001277972"/>
    </source>
</evidence>
<organism evidence="1 2">
    <name type="scientific">Gracilibacillus pellucidus</name>
    <dbReference type="NCBI Taxonomy" id="3095368"/>
    <lineage>
        <taxon>Bacteria</taxon>
        <taxon>Bacillati</taxon>
        <taxon>Bacillota</taxon>
        <taxon>Bacilli</taxon>
        <taxon>Bacillales</taxon>
        <taxon>Bacillaceae</taxon>
        <taxon>Gracilibacillus</taxon>
    </lineage>
</organism>
<evidence type="ECO:0000313" key="1">
    <source>
        <dbReference type="EMBL" id="MDX8047426.1"/>
    </source>
</evidence>
<name>A0ACC6M9B8_9BACI</name>
<reference evidence="1" key="1">
    <citation type="submission" date="2023-11" db="EMBL/GenBank/DDBJ databases">
        <title>Gracilibacillus pellucida a moderately halophilic bacterium isolated from saline soil in Xinjiang province.</title>
        <authorList>
            <person name="Zhang Z."/>
            <person name="Tan F."/>
            <person name="Wang Y."/>
            <person name="Xia M."/>
        </authorList>
    </citation>
    <scope>NUCLEOTIDE SEQUENCE</scope>
    <source>
        <strain evidence="1">S3-1-1</strain>
    </source>
</reference>
<gene>
    <name evidence="1" type="ORF">SH601_15775</name>
</gene>
<sequence>MEQKKKTSNVESRNTVDKDYEQGIEETYQQVLNSYMAGITEEEQSRKQ</sequence>
<protein>
    <submittedName>
        <fullName evidence="1">Uncharacterized protein</fullName>
    </submittedName>
</protein>
<dbReference type="Proteomes" id="UP001277972">
    <property type="component" value="Unassembled WGS sequence"/>
</dbReference>